<evidence type="ECO:0000313" key="2">
    <source>
        <dbReference type="Proteomes" id="UP000828048"/>
    </source>
</evidence>
<sequence length="105" mass="11792">MKVAVEVFTGTLFYIQVGDNATIADLKREIEAQENLPHDRLVLILGSDLNRLMNQNDLSLVDYGIRDGSHVYLILVPLDEGSSNNFPSTFPIEENNWSEIAILKC</sequence>
<dbReference type="EMBL" id="CM037154">
    <property type="protein sequence ID" value="KAH7860083.1"/>
    <property type="molecule type" value="Genomic_DNA"/>
</dbReference>
<protein>
    <submittedName>
        <fullName evidence="1">Uncharacterized protein</fullName>
    </submittedName>
</protein>
<organism evidence="1 2">
    <name type="scientific">Vaccinium darrowii</name>
    <dbReference type="NCBI Taxonomy" id="229202"/>
    <lineage>
        <taxon>Eukaryota</taxon>
        <taxon>Viridiplantae</taxon>
        <taxon>Streptophyta</taxon>
        <taxon>Embryophyta</taxon>
        <taxon>Tracheophyta</taxon>
        <taxon>Spermatophyta</taxon>
        <taxon>Magnoliopsida</taxon>
        <taxon>eudicotyledons</taxon>
        <taxon>Gunneridae</taxon>
        <taxon>Pentapetalae</taxon>
        <taxon>asterids</taxon>
        <taxon>Ericales</taxon>
        <taxon>Ericaceae</taxon>
        <taxon>Vaccinioideae</taxon>
        <taxon>Vaccinieae</taxon>
        <taxon>Vaccinium</taxon>
    </lineage>
</organism>
<gene>
    <name evidence="1" type="ORF">Vadar_008949</name>
</gene>
<evidence type="ECO:0000313" key="1">
    <source>
        <dbReference type="EMBL" id="KAH7860083.1"/>
    </source>
</evidence>
<keyword evidence="2" id="KW-1185">Reference proteome</keyword>
<name>A0ACB7Z2H1_9ERIC</name>
<reference evidence="1 2" key="1">
    <citation type="journal article" date="2021" name="Hortic Res">
        <title>High-quality reference genome and annotation aids understanding of berry development for evergreen blueberry (Vaccinium darrowii).</title>
        <authorList>
            <person name="Yu J."/>
            <person name="Hulse-Kemp A.M."/>
            <person name="Babiker E."/>
            <person name="Staton M."/>
        </authorList>
    </citation>
    <scope>NUCLEOTIDE SEQUENCE [LARGE SCALE GENOMIC DNA]</scope>
    <source>
        <strain evidence="2">cv. NJ 8807/NJ 8810</strain>
        <tissue evidence="1">Young leaf</tissue>
    </source>
</reference>
<accession>A0ACB7Z2H1</accession>
<dbReference type="Proteomes" id="UP000828048">
    <property type="component" value="Chromosome 4"/>
</dbReference>
<comment type="caution">
    <text evidence="1">The sequence shown here is derived from an EMBL/GenBank/DDBJ whole genome shotgun (WGS) entry which is preliminary data.</text>
</comment>
<proteinExistence type="predicted"/>